<sequence>MIVRMVPGEGRRLVTIAMSFGAGGSGASPVRGLSDIRIEVADDRGEKEFRPLQALIIGLEESMIPAESGELRRVAELGNLLAYRDLASPLVERTWTMLTQPAEEPPFGEEVRWAQTLSIVVARATGVSPSAAVVARARRAQVERIVALFSGDRRLTPDTIAASLGVSRRSLYELAEPHFGGISEYIRTARAMRAARMLADESFRDRSHAEIARATGFSSTKHMTRALLASNGLSPAALRPDTAEGRATA</sequence>
<dbReference type="PANTHER" id="PTHR46796:SF6">
    <property type="entry name" value="ARAC SUBFAMILY"/>
    <property type="match status" value="1"/>
</dbReference>
<dbReference type="EMBL" id="JAUQUB010000001">
    <property type="protein sequence ID" value="MDO7881005.1"/>
    <property type="molecule type" value="Genomic_DNA"/>
</dbReference>
<dbReference type="InterPro" id="IPR009057">
    <property type="entry name" value="Homeodomain-like_sf"/>
</dbReference>
<dbReference type="InterPro" id="IPR050204">
    <property type="entry name" value="AraC_XylS_family_regulators"/>
</dbReference>
<accession>A0ABT9BNK2</accession>
<feature type="domain" description="HTH araC/xylS-type" evidence="4">
    <location>
        <begin position="140"/>
        <end position="241"/>
    </location>
</feature>
<organism evidence="5 6">
    <name type="scientific">Antiquaquibacter soli</name>
    <dbReference type="NCBI Taxonomy" id="3064523"/>
    <lineage>
        <taxon>Bacteria</taxon>
        <taxon>Bacillati</taxon>
        <taxon>Actinomycetota</taxon>
        <taxon>Actinomycetes</taxon>
        <taxon>Micrococcales</taxon>
        <taxon>Microbacteriaceae</taxon>
        <taxon>Antiquaquibacter</taxon>
    </lineage>
</organism>
<evidence type="ECO:0000256" key="3">
    <source>
        <dbReference type="ARBA" id="ARBA00023163"/>
    </source>
</evidence>
<dbReference type="InterPro" id="IPR018060">
    <property type="entry name" value="HTH_AraC"/>
</dbReference>
<dbReference type="RefSeq" id="WP_305001426.1">
    <property type="nucleotide sequence ID" value="NZ_JAUQUB010000001.1"/>
</dbReference>
<protein>
    <submittedName>
        <fullName evidence="5">Helix-turn-helix domain-containing protein</fullName>
    </submittedName>
</protein>
<dbReference type="PANTHER" id="PTHR46796">
    <property type="entry name" value="HTH-TYPE TRANSCRIPTIONAL ACTIVATOR RHAS-RELATED"/>
    <property type="match status" value="1"/>
</dbReference>
<evidence type="ECO:0000259" key="4">
    <source>
        <dbReference type="PROSITE" id="PS01124"/>
    </source>
</evidence>
<dbReference type="SUPFAM" id="SSF46689">
    <property type="entry name" value="Homeodomain-like"/>
    <property type="match status" value="1"/>
</dbReference>
<gene>
    <name evidence="5" type="ORF">Q5716_02060</name>
</gene>
<dbReference type="SMART" id="SM00342">
    <property type="entry name" value="HTH_ARAC"/>
    <property type="match status" value="1"/>
</dbReference>
<name>A0ABT9BNK2_9MICO</name>
<evidence type="ECO:0000313" key="5">
    <source>
        <dbReference type="EMBL" id="MDO7881005.1"/>
    </source>
</evidence>
<keyword evidence="6" id="KW-1185">Reference proteome</keyword>
<dbReference type="Pfam" id="PF12833">
    <property type="entry name" value="HTH_18"/>
    <property type="match status" value="1"/>
</dbReference>
<keyword evidence="1" id="KW-0805">Transcription regulation</keyword>
<dbReference type="Gene3D" id="1.10.10.60">
    <property type="entry name" value="Homeodomain-like"/>
    <property type="match status" value="1"/>
</dbReference>
<keyword evidence="3" id="KW-0804">Transcription</keyword>
<dbReference type="PROSITE" id="PS01124">
    <property type="entry name" value="HTH_ARAC_FAMILY_2"/>
    <property type="match status" value="1"/>
</dbReference>
<dbReference type="Proteomes" id="UP001241072">
    <property type="component" value="Unassembled WGS sequence"/>
</dbReference>
<reference evidence="5 6" key="1">
    <citation type="submission" date="2023-07" db="EMBL/GenBank/DDBJ databases">
        <title>Protaetiibacter sp. nov WY-16 isolated from soil.</title>
        <authorList>
            <person name="Liu B."/>
            <person name="Wan Y."/>
        </authorList>
    </citation>
    <scope>NUCLEOTIDE SEQUENCE [LARGE SCALE GENOMIC DNA]</scope>
    <source>
        <strain evidence="5 6">WY-16</strain>
    </source>
</reference>
<comment type="caution">
    <text evidence="5">The sequence shown here is derived from an EMBL/GenBank/DDBJ whole genome shotgun (WGS) entry which is preliminary data.</text>
</comment>
<proteinExistence type="predicted"/>
<keyword evidence="2" id="KW-0238">DNA-binding</keyword>
<evidence type="ECO:0000313" key="6">
    <source>
        <dbReference type="Proteomes" id="UP001241072"/>
    </source>
</evidence>
<evidence type="ECO:0000256" key="2">
    <source>
        <dbReference type="ARBA" id="ARBA00023125"/>
    </source>
</evidence>
<evidence type="ECO:0000256" key="1">
    <source>
        <dbReference type="ARBA" id="ARBA00023015"/>
    </source>
</evidence>